<dbReference type="AlphaFoldDB" id="A0A382B4T6"/>
<dbReference type="Pfam" id="PF22785">
    <property type="entry name" value="Tc-R-P"/>
    <property type="match status" value="1"/>
</dbReference>
<dbReference type="Gene3D" id="3.90.190.10">
    <property type="entry name" value="Protein tyrosine phosphatase superfamily"/>
    <property type="match status" value="1"/>
</dbReference>
<gene>
    <name evidence="3" type="ORF">METZ01_LOCUS161619</name>
</gene>
<dbReference type="InterPro" id="IPR000387">
    <property type="entry name" value="Tyr_Pase_dom"/>
</dbReference>
<accession>A0A382B4T6</accession>
<reference evidence="3" key="1">
    <citation type="submission" date="2018-05" db="EMBL/GenBank/DDBJ databases">
        <authorList>
            <person name="Lanie J.A."/>
            <person name="Ng W.-L."/>
            <person name="Kazmierczak K.M."/>
            <person name="Andrzejewski T.M."/>
            <person name="Davidsen T.M."/>
            <person name="Wayne K.J."/>
            <person name="Tettelin H."/>
            <person name="Glass J.I."/>
            <person name="Rusch D."/>
            <person name="Podicherti R."/>
            <person name="Tsui H.-C.T."/>
            <person name="Winkler M.E."/>
        </authorList>
    </citation>
    <scope>NUCLEOTIDE SEQUENCE</scope>
</reference>
<evidence type="ECO:0000313" key="3">
    <source>
        <dbReference type="EMBL" id="SVB08765.1"/>
    </source>
</evidence>
<dbReference type="PROSITE" id="PS50056">
    <property type="entry name" value="TYR_PHOSPHATASE_2"/>
    <property type="match status" value="1"/>
</dbReference>
<evidence type="ECO:0000259" key="2">
    <source>
        <dbReference type="PROSITE" id="PS50056"/>
    </source>
</evidence>
<sequence>MATICGKELSMPTTTHPTGRQEKRLEVDLYETINSMSDSYQLTEEGVFGPTNRSYWVVEGRFAAGAYPSKKGYTGSGPTPKRLELLVDAGIDVFINLTQDYPGGTDSHMSPYDPGVEGRAEVVRCPVPDEHLPACPLEGSEAREAARGAHFAGEGCPDCPNDRSRAETKEILDRIDSALEEGQNVYAHCWGGSGRTGTIVGCWIRRHGLAGADEVLDMLAKLRLGDRDGGMKPTPNTSAQAEFIVSWGEGE</sequence>
<dbReference type="SUPFAM" id="SSF52799">
    <property type="entry name" value="(Phosphotyrosine protein) phosphatases II"/>
    <property type="match status" value="1"/>
</dbReference>
<dbReference type="InterPro" id="IPR029021">
    <property type="entry name" value="Prot-tyrosine_phosphatase-like"/>
</dbReference>
<dbReference type="EMBL" id="UINC01028202">
    <property type="protein sequence ID" value="SVB08765.1"/>
    <property type="molecule type" value="Genomic_DNA"/>
</dbReference>
<organism evidence="3">
    <name type="scientific">marine metagenome</name>
    <dbReference type="NCBI Taxonomy" id="408172"/>
    <lineage>
        <taxon>unclassified sequences</taxon>
        <taxon>metagenomes</taxon>
        <taxon>ecological metagenomes</taxon>
    </lineage>
</organism>
<proteinExistence type="predicted"/>
<feature type="region of interest" description="Disordered" evidence="1">
    <location>
        <begin position="1"/>
        <end position="21"/>
    </location>
</feature>
<feature type="domain" description="Tyrosine specific protein phosphatases" evidence="2">
    <location>
        <begin position="169"/>
        <end position="225"/>
    </location>
</feature>
<name>A0A382B4T6_9ZZZZ</name>
<evidence type="ECO:0000256" key="1">
    <source>
        <dbReference type="SAM" id="MobiDB-lite"/>
    </source>
</evidence>
<protein>
    <recommendedName>
        <fullName evidence="2">Tyrosine specific protein phosphatases domain-containing protein</fullName>
    </recommendedName>
</protein>